<evidence type="ECO:0000256" key="1">
    <source>
        <dbReference type="SAM" id="MobiDB-lite"/>
    </source>
</evidence>
<gene>
    <name evidence="2" type="ORF">XAT740_LOCUS36887</name>
</gene>
<sequence length="117" mass="12770">MREIIQMIEKLLKLADPTCCFLSILAAIPSEFTDCFGPYSPDAAAAAAMHYQFSGGYPPAPHDLFGSYAQMSQFRNPMMMMYPSGYPVSSSPTSMMDPMGHHHHQQQESSAVTSGAS</sequence>
<evidence type="ECO:0000313" key="3">
    <source>
        <dbReference type="Proteomes" id="UP000663828"/>
    </source>
</evidence>
<proteinExistence type="predicted"/>
<organism evidence="2 3">
    <name type="scientific">Adineta ricciae</name>
    <name type="common">Rotifer</name>
    <dbReference type="NCBI Taxonomy" id="249248"/>
    <lineage>
        <taxon>Eukaryota</taxon>
        <taxon>Metazoa</taxon>
        <taxon>Spiralia</taxon>
        <taxon>Gnathifera</taxon>
        <taxon>Rotifera</taxon>
        <taxon>Eurotatoria</taxon>
        <taxon>Bdelloidea</taxon>
        <taxon>Adinetida</taxon>
        <taxon>Adinetidae</taxon>
        <taxon>Adineta</taxon>
    </lineage>
</organism>
<dbReference type="EMBL" id="CAJNOR010003825">
    <property type="protein sequence ID" value="CAF1451148.1"/>
    <property type="molecule type" value="Genomic_DNA"/>
</dbReference>
<evidence type="ECO:0000313" key="2">
    <source>
        <dbReference type="EMBL" id="CAF1451148.1"/>
    </source>
</evidence>
<dbReference type="Proteomes" id="UP000663828">
    <property type="component" value="Unassembled WGS sequence"/>
</dbReference>
<reference evidence="2" key="1">
    <citation type="submission" date="2021-02" db="EMBL/GenBank/DDBJ databases">
        <authorList>
            <person name="Nowell W R."/>
        </authorList>
    </citation>
    <scope>NUCLEOTIDE SEQUENCE</scope>
</reference>
<feature type="compositionally biased region" description="Polar residues" evidence="1">
    <location>
        <begin position="107"/>
        <end position="117"/>
    </location>
</feature>
<accession>A0A815PLG4</accession>
<name>A0A815PLG4_ADIRI</name>
<dbReference type="AlphaFoldDB" id="A0A815PLG4"/>
<comment type="caution">
    <text evidence="2">The sequence shown here is derived from an EMBL/GenBank/DDBJ whole genome shotgun (WGS) entry which is preliminary data.</text>
</comment>
<feature type="region of interest" description="Disordered" evidence="1">
    <location>
        <begin position="89"/>
        <end position="117"/>
    </location>
</feature>
<keyword evidence="3" id="KW-1185">Reference proteome</keyword>
<protein>
    <submittedName>
        <fullName evidence="2">Uncharacterized protein</fullName>
    </submittedName>
</protein>